<evidence type="ECO:0000256" key="1">
    <source>
        <dbReference type="SAM" id="MobiDB-lite"/>
    </source>
</evidence>
<name>A0A2B7Z3C0_9EURO</name>
<protein>
    <submittedName>
        <fullName evidence="2">Uncharacterized protein</fullName>
    </submittedName>
</protein>
<dbReference type="AlphaFoldDB" id="A0A2B7Z3C0"/>
<organism evidence="2 3">
    <name type="scientific">[Emmonsia] crescens</name>
    <dbReference type="NCBI Taxonomy" id="73230"/>
    <lineage>
        <taxon>Eukaryota</taxon>
        <taxon>Fungi</taxon>
        <taxon>Dikarya</taxon>
        <taxon>Ascomycota</taxon>
        <taxon>Pezizomycotina</taxon>
        <taxon>Eurotiomycetes</taxon>
        <taxon>Eurotiomycetidae</taxon>
        <taxon>Onygenales</taxon>
        <taxon>Ajellomycetaceae</taxon>
        <taxon>Emergomyces</taxon>
    </lineage>
</organism>
<comment type="caution">
    <text evidence="2">The sequence shown here is derived from an EMBL/GenBank/DDBJ whole genome shotgun (WGS) entry which is preliminary data.</text>
</comment>
<proteinExistence type="predicted"/>
<dbReference type="EMBL" id="PDND01000152">
    <property type="protein sequence ID" value="PGH30864.1"/>
    <property type="molecule type" value="Genomic_DNA"/>
</dbReference>
<sequence length="74" mass="8060">MGNTINSTTRSLQRNTAISSGEPSTHQLFNNIRKAILTTNDNVDLTFPNTPTSAGLQLATSFSEDPDIERALPR</sequence>
<dbReference type="Proteomes" id="UP000226031">
    <property type="component" value="Unassembled WGS sequence"/>
</dbReference>
<reference evidence="2 3" key="1">
    <citation type="submission" date="2017-10" db="EMBL/GenBank/DDBJ databases">
        <title>Comparative genomics in systemic dimorphic fungi from Ajellomycetaceae.</title>
        <authorList>
            <person name="Munoz J.F."/>
            <person name="Mcewen J.G."/>
            <person name="Clay O.K."/>
            <person name="Cuomo C.A."/>
        </authorList>
    </citation>
    <scope>NUCLEOTIDE SEQUENCE [LARGE SCALE GENOMIC DNA]</scope>
    <source>
        <strain evidence="2 3">UAMH4076</strain>
    </source>
</reference>
<keyword evidence="3" id="KW-1185">Reference proteome</keyword>
<dbReference type="VEuPathDB" id="FungiDB:EMCG_06241"/>
<feature type="region of interest" description="Disordered" evidence="1">
    <location>
        <begin position="1"/>
        <end position="25"/>
    </location>
</feature>
<evidence type="ECO:0000313" key="2">
    <source>
        <dbReference type="EMBL" id="PGH30864.1"/>
    </source>
</evidence>
<dbReference type="STRING" id="73230.A0A2B7Z3C0"/>
<evidence type="ECO:0000313" key="3">
    <source>
        <dbReference type="Proteomes" id="UP000226031"/>
    </source>
</evidence>
<accession>A0A2B7Z3C0</accession>
<gene>
    <name evidence="2" type="ORF">GX50_06365</name>
</gene>